<sequence length="332" mass="37971">MTGQSSARTETSGKNKISSVANAGSSNLFAKEEHLARKYQILKEDHDILLKDYKFLEERSNIVNDLNEMMELHLPKTQNRPMEPDAKKLGLLNDLETERSEKEEYKKIVEGMKRMEIEKDAMINELRVKNQEVLIAKEKEEEEHKKMMAEEMKRKESEKEAMINDLKIKCHELSIAKEKQEEECKKIENKYGELTKRFDAVQTECSFLKSLYDAENAISQGGNDLAIKNDAIVVDDHNVSNTVADAIVISDDESDAENDNPPRKRNITGKRSVGKKKEECSNGANPPKVNHLPSPSSSSSSSDKQIFVQLPVKRSRDVYNRSLMQRTQRQKK</sequence>
<feature type="compositionally biased region" description="Low complexity" evidence="2">
    <location>
        <begin position="293"/>
        <end position="302"/>
    </location>
</feature>
<reference evidence="3 4" key="1">
    <citation type="submission" date="2024-04" db="EMBL/GenBank/DDBJ databases">
        <title>Genome assembly C_amara_ONT_v2.</title>
        <authorList>
            <person name="Yant L."/>
            <person name="Moore C."/>
            <person name="Slenker M."/>
        </authorList>
    </citation>
    <scope>NUCLEOTIDE SEQUENCE [LARGE SCALE GENOMIC DNA]</scope>
    <source>
        <tissue evidence="3">Leaf</tissue>
    </source>
</reference>
<name>A0ABD1AAH5_CARAN</name>
<protein>
    <submittedName>
        <fullName evidence="3">Uncharacterized protein</fullName>
    </submittedName>
</protein>
<evidence type="ECO:0000256" key="1">
    <source>
        <dbReference type="SAM" id="Coils"/>
    </source>
</evidence>
<feature type="coiled-coil region" evidence="1">
    <location>
        <begin position="95"/>
        <end position="204"/>
    </location>
</feature>
<feature type="compositionally biased region" description="Basic residues" evidence="2">
    <location>
        <begin position="263"/>
        <end position="274"/>
    </location>
</feature>
<dbReference type="Proteomes" id="UP001558713">
    <property type="component" value="Unassembled WGS sequence"/>
</dbReference>
<organism evidence="3 4">
    <name type="scientific">Cardamine amara subsp. amara</name>
    <dbReference type="NCBI Taxonomy" id="228776"/>
    <lineage>
        <taxon>Eukaryota</taxon>
        <taxon>Viridiplantae</taxon>
        <taxon>Streptophyta</taxon>
        <taxon>Embryophyta</taxon>
        <taxon>Tracheophyta</taxon>
        <taxon>Spermatophyta</taxon>
        <taxon>Magnoliopsida</taxon>
        <taxon>eudicotyledons</taxon>
        <taxon>Gunneridae</taxon>
        <taxon>Pentapetalae</taxon>
        <taxon>rosids</taxon>
        <taxon>malvids</taxon>
        <taxon>Brassicales</taxon>
        <taxon>Brassicaceae</taxon>
        <taxon>Cardamineae</taxon>
        <taxon>Cardamine</taxon>
    </lineage>
</organism>
<feature type="region of interest" description="Disordered" evidence="2">
    <location>
        <begin position="252"/>
        <end position="332"/>
    </location>
</feature>
<dbReference type="EMBL" id="JBANAX010000632">
    <property type="protein sequence ID" value="KAL1200124.1"/>
    <property type="molecule type" value="Genomic_DNA"/>
</dbReference>
<comment type="caution">
    <text evidence="3">The sequence shown here is derived from an EMBL/GenBank/DDBJ whole genome shotgun (WGS) entry which is preliminary data.</text>
</comment>
<evidence type="ECO:0000313" key="4">
    <source>
        <dbReference type="Proteomes" id="UP001558713"/>
    </source>
</evidence>
<gene>
    <name evidence="3" type="ORF">V5N11_032146</name>
</gene>
<dbReference type="AlphaFoldDB" id="A0ABD1AAH5"/>
<proteinExistence type="predicted"/>
<evidence type="ECO:0000313" key="3">
    <source>
        <dbReference type="EMBL" id="KAL1200124.1"/>
    </source>
</evidence>
<keyword evidence="4" id="KW-1185">Reference proteome</keyword>
<accession>A0ABD1AAH5</accession>
<feature type="compositionally biased region" description="Polar residues" evidence="2">
    <location>
        <begin position="322"/>
        <end position="332"/>
    </location>
</feature>
<evidence type="ECO:0000256" key="2">
    <source>
        <dbReference type="SAM" id="MobiDB-lite"/>
    </source>
</evidence>
<feature type="region of interest" description="Disordered" evidence="2">
    <location>
        <begin position="1"/>
        <end position="23"/>
    </location>
</feature>
<keyword evidence="1" id="KW-0175">Coiled coil</keyword>